<dbReference type="InterPro" id="IPR005234">
    <property type="entry name" value="ScpB_csome_segregation"/>
</dbReference>
<gene>
    <name evidence="5" type="ORF">UF66_0725</name>
</gene>
<evidence type="ECO:0000256" key="4">
    <source>
        <dbReference type="ARBA" id="ARBA00023306"/>
    </source>
</evidence>
<proteinExistence type="predicted"/>
<comment type="caution">
    <text evidence="5">The sequence shown here is derived from an EMBL/GenBank/DDBJ whole genome shotgun (WGS) entry which is preliminary data.</text>
</comment>
<protein>
    <submittedName>
        <fullName evidence="5">Segregation and condensation protein B</fullName>
    </submittedName>
</protein>
<accession>A0A0M2P189</accession>
<dbReference type="Pfam" id="PF04079">
    <property type="entry name" value="SMC_ScpB"/>
    <property type="match status" value="1"/>
</dbReference>
<dbReference type="PATRIC" id="fig|74704.6.peg.740"/>
<reference evidence="5 6" key="1">
    <citation type="submission" date="2015-03" db="EMBL/GenBank/DDBJ databases">
        <title>Genome Assembly of Staphylococcus cohnii subsp. cohnii strain G22B2.</title>
        <authorList>
            <person name="Nair G."/>
            <person name="Kaur G."/>
            <person name="Khatri I."/>
            <person name="Singh N.K."/>
            <person name="Sathyabama S."/>
            <person name="Maurya S.K."/>
            <person name="Subramanian S."/>
            <person name="Agrewala J.N."/>
            <person name="Mayilraj S."/>
        </authorList>
    </citation>
    <scope>NUCLEOTIDE SEQUENCE [LARGE SCALE GENOMIC DNA]</scope>
    <source>
        <strain evidence="5 6">G22B2</strain>
    </source>
</reference>
<organism evidence="5 6">
    <name type="scientific">Staphylococcus cohnii subsp. cohnii</name>
    <dbReference type="NCBI Taxonomy" id="74704"/>
    <lineage>
        <taxon>Bacteria</taxon>
        <taxon>Bacillati</taxon>
        <taxon>Bacillota</taxon>
        <taxon>Bacilli</taxon>
        <taxon>Bacillales</taxon>
        <taxon>Staphylococcaceae</taxon>
        <taxon>Staphylococcus</taxon>
        <taxon>Staphylococcus cohnii species complex</taxon>
    </lineage>
</organism>
<dbReference type="PANTHER" id="PTHR34298">
    <property type="entry name" value="SEGREGATION AND CONDENSATION PROTEIN B"/>
    <property type="match status" value="1"/>
</dbReference>
<evidence type="ECO:0000256" key="3">
    <source>
        <dbReference type="ARBA" id="ARBA00022829"/>
    </source>
</evidence>
<evidence type="ECO:0000256" key="1">
    <source>
        <dbReference type="ARBA" id="ARBA00022490"/>
    </source>
</evidence>
<dbReference type="PIRSF" id="PIRSF019345">
    <property type="entry name" value="ScpB"/>
    <property type="match status" value="1"/>
</dbReference>
<dbReference type="InterPro" id="IPR036388">
    <property type="entry name" value="WH-like_DNA-bd_sf"/>
</dbReference>
<sequence length="182" mass="20610">MALNDKGILEALLYTAGDEGLEEKQILEILDIDQDRFHTLIKEYDACGLEIQHYGEHYVLTTKKDASEYIEKLIEQKSKMKLSQAAMEALSIIAYNQPLSRSDIEMIRGINSDGAVKTLIARGLIEAKDEEDSRSQQLYTTALFLNVFGIEQLDDLPTTDEEDEEIEAFFSNLVNQKGDNNE</sequence>
<dbReference type="GO" id="GO:0051304">
    <property type="term" value="P:chromosome separation"/>
    <property type="evidence" value="ECO:0007669"/>
    <property type="project" value="InterPro"/>
</dbReference>
<dbReference type="NCBIfam" id="TIGR00281">
    <property type="entry name" value="SMC-Scp complex subunit ScpB"/>
    <property type="match status" value="1"/>
</dbReference>
<evidence type="ECO:0000313" key="5">
    <source>
        <dbReference type="EMBL" id="KKI63678.1"/>
    </source>
</evidence>
<keyword evidence="4" id="KW-0131">Cell cycle</keyword>
<keyword evidence="3" id="KW-0159">Chromosome partition</keyword>
<dbReference type="EMBL" id="LAKJ01000013">
    <property type="protein sequence ID" value="KKI63678.1"/>
    <property type="molecule type" value="Genomic_DNA"/>
</dbReference>
<dbReference type="Proteomes" id="UP000034455">
    <property type="component" value="Unassembled WGS sequence"/>
</dbReference>
<dbReference type="AlphaFoldDB" id="A0A0M2P189"/>
<name>A0A0M2P189_STACC</name>
<dbReference type="RefSeq" id="WP_019468356.1">
    <property type="nucleotide sequence ID" value="NZ_BKAS01000006.1"/>
</dbReference>
<keyword evidence="1" id="KW-0963">Cytoplasm</keyword>
<dbReference type="Gene3D" id="1.10.10.10">
    <property type="entry name" value="Winged helix-like DNA-binding domain superfamily/Winged helix DNA-binding domain"/>
    <property type="match status" value="2"/>
</dbReference>
<dbReference type="PANTHER" id="PTHR34298:SF2">
    <property type="entry name" value="SEGREGATION AND CONDENSATION PROTEIN B"/>
    <property type="match status" value="1"/>
</dbReference>
<evidence type="ECO:0000313" key="6">
    <source>
        <dbReference type="Proteomes" id="UP000034455"/>
    </source>
</evidence>
<evidence type="ECO:0000256" key="2">
    <source>
        <dbReference type="ARBA" id="ARBA00022618"/>
    </source>
</evidence>
<dbReference type="GO" id="GO:0051301">
    <property type="term" value="P:cell division"/>
    <property type="evidence" value="ECO:0007669"/>
    <property type="project" value="UniProtKB-KW"/>
</dbReference>
<dbReference type="GeneID" id="58097504"/>
<dbReference type="InterPro" id="IPR036390">
    <property type="entry name" value="WH_DNA-bd_sf"/>
</dbReference>
<dbReference type="SUPFAM" id="SSF46785">
    <property type="entry name" value="Winged helix' DNA-binding domain"/>
    <property type="match status" value="2"/>
</dbReference>
<keyword evidence="2" id="KW-0132">Cell division</keyword>